<keyword evidence="3" id="KW-0808">Transferase</keyword>
<dbReference type="Pfam" id="PF02353">
    <property type="entry name" value="CMAS"/>
    <property type="match status" value="1"/>
</dbReference>
<dbReference type="OMA" id="CHMLTFV"/>
<dbReference type="PANTHER" id="PTHR43667">
    <property type="entry name" value="CYCLOPROPANE-FATTY-ACYL-PHOSPHOLIPID SYNTHASE"/>
    <property type="match status" value="1"/>
</dbReference>
<dbReference type="CDD" id="cd02440">
    <property type="entry name" value="AdoMet_MTases"/>
    <property type="match status" value="1"/>
</dbReference>
<keyword evidence="5" id="KW-0443">Lipid metabolism</keyword>
<evidence type="ECO:0000256" key="1">
    <source>
        <dbReference type="ARBA" id="ARBA00010815"/>
    </source>
</evidence>
<dbReference type="InterPro" id="IPR029063">
    <property type="entry name" value="SAM-dependent_MTases_sf"/>
</dbReference>
<comment type="similarity">
    <text evidence="1">Belongs to the CFA/CMAS family.</text>
</comment>
<keyword evidence="4" id="KW-0949">S-adenosyl-L-methionine</keyword>
<proteinExistence type="inferred from homology"/>
<evidence type="ECO:0000313" key="6">
    <source>
        <dbReference type="EMBL" id="EFA79547.1"/>
    </source>
</evidence>
<organism evidence="6 7">
    <name type="scientific">Heterostelium pallidum (strain ATCC 26659 / Pp 5 / PN500)</name>
    <name type="common">Cellular slime mold</name>
    <name type="synonym">Polysphondylium pallidum</name>
    <dbReference type="NCBI Taxonomy" id="670386"/>
    <lineage>
        <taxon>Eukaryota</taxon>
        <taxon>Amoebozoa</taxon>
        <taxon>Evosea</taxon>
        <taxon>Eumycetozoa</taxon>
        <taxon>Dictyostelia</taxon>
        <taxon>Acytosteliales</taxon>
        <taxon>Acytosteliaceae</taxon>
        <taxon>Heterostelium</taxon>
    </lineage>
</organism>
<evidence type="ECO:0000256" key="5">
    <source>
        <dbReference type="ARBA" id="ARBA00023098"/>
    </source>
</evidence>
<comment type="caution">
    <text evidence="6">The sequence shown here is derived from an EMBL/GenBank/DDBJ whole genome shotgun (WGS) entry which is preliminary data.</text>
</comment>
<dbReference type="InParanoid" id="D3BGE7"/>
<keyword evidence="7" id="KW-1185">Reference proteome</keyword>
<evidence type="ECO:0000256" key="2">
    <source>
        <dbReference type="ARBA" id="ARBA00022603"/>
    </source>
</evidence>
<evidence type="ECO:0000256" key="3">
    <source>
        <dbReference type="ARBA" id="ARBA00022679"/>
    </source>
</evidence>
<sequence>MEWIVPKQIRSLASNSIVSWGHSFLFDSFFPKLKRGQVSIDILDVNYTSYCTAKPMVFGDKDSLQKASIIITDLYNFTTKVLFAGDIGFSEAYILGYFNVDDMKNLLVSKNEMDGLDSKWAFLKHGVDRLYHIYHNNSVSGAKENIRAHYDLSNDMFSLFLDPTMSYSSAIFAGPDESLEDAQMRKIRKLIDKANLSSNHHLLEIGSGWGALAMEAVRRTGCRVTTVSLSIEQVNLAQERIREAGLQDRIDVQLIDYRHITDKYDRIISCEMIEAVGHEHYPEFFQAIERLLKPDGLFVIQFISFNDQRYDTYRKGCDFIQKYIFPGGLCPSITSIVNASTSHSNLMLEHLENYGPHYAITLNRWKQNLLTNRSKVLALPSFDEQFIRMFNYYFCYCEAAFETRTINLLQMVFSRSLSLLYITLP</sequence>
<dbReference type="GO" id="GO:0008610">
    <property type="term" value="P:lipid biosynthetic process"/>
    <property type="evidence" value="ECO:0007669"/>
    <property type="project" value="InterPro"/>
</dbReference>
<keyword evidence="2" id="KW-0489">Methyltransferase</keyword>
<dbReference type="InterPro" id="IPR050723">
    <property type="entry name" value="CFA/CMAS"/>
</dbReference>
<dbReference type="Gene3D" id="3.40.50.150">
    <property type="entry name" value="Vaccinia Virus protein VP39"/>
    <property type="match status" value="1"/>
</dbReference>
<protein>
    <submittedName>
        <fullName evidence="6">Cyclopropane fatty acid synthase</fullName>
    </submittedName>
</protein>
<dbReference type="GO" id="GO:0008168">
    <property type="term" value="F:methyltransferase activity"/>
    <property type="evidence" value="ECO:0007669"/>
    <property type="project" value="UniProtKB-KW"/>
</dbReference>
<dbReference type="InterPro" id="IPR003333">
    <property type="entry name" value="CMAS"/>
</dbReference>
<dbReference type="SUPFAM" id="SSF53335">
    <property type="entry name" value="S-adenosyl-L-methionine-dependent methyltransferases"/>
    <property type="match status" value="1"/>
</dbReference>
<gene>
    <name evidence="6" type="ORF">PPL_07598</name>
</gene>
<dbReference type="AlphaFoldDB" id="D3BGE7"/>
<name>D3BGE7_HETP5</name>
<dbReference type="Proteomes" id="UP000001396">
    <property type="component" value="Unassembled WGS sequence"/>
</dbReference>
<dbReference type="GO" id="GO:0032259">
    <property type="term" value="P:methylation"/>
    <property type="evidence" value="ECO:0007669"/>
    <property type="project" value="UniProtKB-KW"/>
</dbReference>
<evidence type="ECO:0000256" key="4">
    <source>
        <dbReference type="ARBA" id="ARBA00022691"/>
    </source>
</evidence>
<accession>D3BGE7</accession>
<dbReference type="PIRSF" id="PIRSF003085">
    <property type="entry name" value="CMAS"/>
    <property type="match status" value="1"/>
</dbReference>
<dbReference type="GeneID" id="31363079"/>
<evidence type="ECO:0000313" key="7">
    <source>
        <dbReference type="Proteomes" id="UP000001396"/>
    </source>
</evidence>
<dbReference type="EMBL" id="ADBJ01000034">
    <property type="protein sequence ID" value="EFA79547.1"/>
    <property type="molecule type" value="Genomic_DNA"/>
</dbReference>
<dbReference type="STRING" id="670386.D3BGE7"/>
<dbReference type="PANTHER" id="PTHR43667:SF2">
    <property type="entry name" value="FATTY ACID C-METHYL TRANSFERASE"/>
    <property type="match status" value="1"/>
</dbReference>
<dbReference type="RefSeq" id="XP_020431668.1">
    <property type="nucleotide sequence ID" value="XM_020578433.1"/>
</dbReference>
<reference evidence="6 7" key="1">
    <citation type="journal article" date="2011" name="Genome Res.">
        <title>Phylogeny-wide analysis of social amoeba genomes highlights ancient origins for complex intercellular communication.</title>
        <authorList>
            <person name="Heidel A.J."/>
            <person name="Lawal H.M."/>
            <person name="Felder M."/>
            <person name="Schilde C."/>
            <person name="Helps N.R."/>
            <person name="Tunggal B."/>
            <person name="Rivero F."/>
            <person name="John U."/>
            <person name="Schleicher M."/>
            <person name="Eichinger L."/>
            <person name="Platzer M."/>
            <person name="Noegel A.A."/>
            <person name="Schaap P."/>
            <person name="Gloeckner G."/>
        </authorList>
    </citation>
    <scope>NUCLEOTIDE SEQUENCE [LARGE SCALE GENOMIC DNA]</scope>
    <source>
        <strain evidence="7">ATCC 26659 / Pp 5 / PN500</strain>
    </source>
</reference>